<proteinExistence type="predicted"/>
<dbReference type="Gene3D" id="3.50.50.60">
    <property type="entry name" value="FAD/NAD(P)-binding domain"/>
    <property type="match status" value="1"/>
</dbReference>
<dbReference type="PANTHER" id="PTHR42685:SF21">
    <property type="entry name" value="DEHYDROGENASE (FLAVOPROTEIN)-LIKE PROTEIN"/>
    <property type="match status" value="1"/>
</dbReference>
<dbReference type="InterPro" id="IPR036188">
    <property type="entry name" value="FAD/NAD-bd_sf"/>
</dbReference>
<dbReference type="InterPro" id="IPR050407">
    <property type="entry name" value="Geranylgeranyl_reductase"/>
</dbReference>
<evidence type="ECO:0000313" key="1">
    <source>
        <dbReference type="EMBL" id="ADM28710.1"/>
    </source>
</evidence>
<accession>E0ST49</accession>
<gene>
    <name evidence="1" type="ordered locus">Igag_1917</name>
</gene>
<dbReference type="Proteomes" id="UP000001304">
    <property type="component" value="Chromosome"/>
</dbReference>
<dbReference type="KEGG" id="iag:Igag_1917"/>
<protein>
    <submittedName>
        <fullName evidence="1">Dehydrogenase (Flavoprotein)</fullName>
    </submittedName>
</protein>
<dbReference type="PANTHER" id="PTHR42685">
    <property type="entry name" value="GERANYLGERANYL DIPHOSPHATE REDUCTASE"/>
    <property type="match status" value="1"/>
</dbReference>
<dbReference type="Gene3D" id="3.30.9.10">
    <property type="entry name" value="D-Amino Acid Oxidase, subunit A, domain 2"/>
    <property type="match status" value="1"/>
</dbReference>
<dbReference type="BioCyc" id="IAGG583356:GHAH-1906-MONOMER"/>
<sequence length="375" mass="42671">MSTLAIIGAGISGLLTAYYALSNRTISQIILFEQRAKIPRKHCAGIISPETLSLLPYGLKYVENKYRNIEFHILPYIRITLRCSNTIAYKIDRVKHEMELYRTLIANGIDIQLSKKILMIDTKGGNDLVIHDLSTKDVIRKRFDYIIIGEGYPNKLSLDVGLNAMIKPLHGVQQDVIYSSKNVDKDTLYVFFDPIIFGGGFGWFIPITENRGVIGLACNEKPMEMLSIFRKILSKRLKMSINSITDTYGGKVLQGYPKSICRDNICALGDAIGMVKSISGGGLYAISRMSNVYARNIGINDIARQKEVREMLSELWIQYIFKRSLWRIVGMLKNSMFLDSTFSIELEVSQLDYDRHEKLPLDLIRYLISFKLRQG</sequence>
<reference evidence="1 2" key="1">
    <citation type="journal article" date="2010" name="Stand. Genomic Sci.">
        <title>Complete genome sequence of Ignisphaera aggregans type strain (AQ1.S1).</title>
        <authorList>
            <person name="Goker M."/>
            <person name="Held B."/>
            <person name="Lapidus A."/>
            <person name="Nolan M."/>
            <person name="Spring S."/>
            <person name="Yasawong M."/>
            <person name="Lucas S."/>
            <person name="Glavina Del Rio T."/>
            <person name="Tice H."/>
            <person name="Cheng J.F."/>
            <person name="Goodwin L."/>
            <person name="Tapia R."/>
            <person name="Pitluck S."/>
            <person name="Liolios K."/>
            <person name="Ivanova N."/>
            <person name="Mavromatis K."/>
            <person name="Mikhailova N."/>
            <person name="Pati A."/>
            <person name="Chen A."/>
            <person name="Palaniappan K."/>
            <person name="Brambilla E."/>
            <person name="Land M."/>
            <person name="Hauser L."/>
            <person name="Chang Y.J."/>
            <person name="Jeffries C.D."/>
            <person name="Brettin T."/>
            <person name="Detter J.C."/>
            <person name="Han C."/>
            <person name="Rohde M."/>
            <person name="Sikorski J."/>
            <person name="Woyke T."/>
            <person name="Bristow J."/>
            <person name="Eisen J.A."/>
            <person name="Markowitz V."/>
            <person name="Hugenholtz P."/>
            <person name="Kyrpides N.C."/>
            <person name="Klenk H.P."/>
        </authorList>
    </citation>
    <scope>NUCLEOTIDE SEQUENCE [LARGE SCALE GENOMIC DNA]</scope>
    <source>
        <strain evidence="2">DSM 17230 / JCM 13409 / AQ1.S1</strain>
    </source>
</reference>
<dbReference type="STRING" id="583356.Igag_1917"/>
<evidence type="ECO:0000313" key="2">
    <source>
        <dbReference type="Proteomes" id="UP000001304"/>
    </source>
</evidence>
<dbReference type="AlphaFoldDB" id="E0ST49"/>
<dbReference type="SUPFAM" id="SSF51905">
    <property type="entry name" value="FAD/NAD(P)-binding domain"/>
    <property type="match status" value="1"/>
</dbReference>
<dbReference type="HOGENOM" id="CLU_024648_0_1_2"/>
<dbReference type="EMBL" id="CP002098">
    <property type="protein sequence ID" value="ADM28710.1"/>
    <property type="molecule type" value="Genomic_DNA"/>
</dbReference>
<organism evidence="1 2">
    <name type="scientific">Ignisphaera aggregans (strain DSM 17230 / JCM 13409 / AQ1.S1)</name>
    <dbReference type="NCBI Taxonomy" id="583356"/>
    <lineage>
        <taxon>Archaea</taxon>
        <taxon>Thermoproteota</taxon>
        <taxon>Thermoprotei</taxon>
        <taxon>Desulfurococcales</taxon>
        <taxon>Desulfurococcaceae</taxon>
        <taxon>Ignisphaera</taxon>
    </lineage>
</organism>
<keyword evidence="2" id="KW-1185">Reference proteome</keyword>
<name>E0ST49_IGNAA</name>